<dbReference type="EMBL" id="QMQX01000174">
    <property type="protein sequence ID" value="RLE50340.1"/>
    <property type="molecule type" value="Genomic_DNA"/>
</dbReference>
<gene>
    <name evidence="2" type="ORF">DRJ33_07485</name>
</gene>
<comment type="similarity">
    <text evidence="1">Belongs to the GSP E family.</text>
</comment>
<evidence type="ECO:0008006" key="4">
    <source>
        <dbReference type="Google" id="ProtNLM"/>
    </source>
</evidence>
<dbReference type="Proteomes" id="UP000272051">
    <property type="component" value="Unassembled WGS sequence"/>
</dbReference>
<evidence type="ECO:0000313" key="2">
    <source>
        <dbReference type="EMBL" id="RLE50340.1"/>
    </source>
</evidence>
<dbReference type="PANTHER" id="PTHR30486">
    <property type="entry name" value="TWITCHING MOTILITY PROTEIN PILT"/>
    <property type="match status" value="1"/>
</dbReference>
<comment type="caution">
    <text evidence="2">The sequence shown here is derived from an EMBL/GenBank/DDBJ whole genome shotgun (WGS) entry which is preliminary data.</text>
</comment>
<evidence type="ECO:0000313" key="3">
    <source>
        <dbReference type="Proteomes" id="UP000272051"/>
    </source>
</evidence>
<name>A0A497EUF3_9CREN</name>
<dbReference type="InterPro" id="IPR027417">
    <property type="entry name" value="P-loop_NTPase"/>
</dbReference>
<dbReference type="InterPro" id="IPR050921">
    <property type="entry name" value="T4SS_GSP_E_ATPase"/>
</dbReference>
<reference evidence="2 3" key="1">
    <citation type="submission" date="2018-06" db="EMBL/GenBank/DDBJ databases">
        <title>Extensive metabolic versatility and redundancy in microbially diverse, dynamic hydrothermal sediments.</title>
        <authorList>
            <person name="Dombrowski N."/>
            <person name="Teske A."/>
            <person name="Baker B.J."/>
        </authorList>
    </citation>
    <scope>NUCLEOTIDE SEQUENCE [LARGE SCALE GENOMIC DNA]</scope>
    <source>
        <strain evidence="2">B34_G17</strain>
    </source>
</reference>
<organism evidence="2 3">
    <name type="scientific">Thermoproteota archaeon</name>
    <dbReference type="NCBI Taxonomy" id="2056631"/>
    <lineage>
        <taxon>Archaea</taxon>
        <taxon>Thermoproteota</taxon>
    </lineage>
</organism>
<protein>
    <recommendedName>
        <fullName evidence="4">Secretion system protein E</fullName>
    </recommendedName>
</protein>
<dbReference type="AlphaFoldDB" id="A0A497EUF3"/>
<evidence type="ECO:0000256" key="1">
    <source>
        <dbReference type="ARBA" id="ARBA00006611"/>
    </source>
</evidence>
<dbReference type="Gene3D" id="3.40.50.300">
    <property type="entry name" value="P-loop containing nucleotide triphosphate hydrolases"/>
    <property type="match status" value="1"/>
</dbReference>
<feature type="non-terminal residue" evidence="2">
    <location>
        <position position="1"/>
    </location>
</feature>
<proteinExistence type="inferred from homology"/>
<dbReference type="GO" id="GO:0016887">
    <property type="term" value="F:ATP hydrolysis activity"/>
    <property type="evidence" value="ECO:0007669"/>
    <property type="project" value="InterPro"/>
</dbReference>
<sequence length="147" mass="16441">GHIVYSTIHAGSAEEAFVRLTSPPISVPPAMMLPLDVVLVQVLTQREGKDIRRCFLIAEVEDINADRSFVKLSPIYSYDLSSDSLVPVGQPRKAIRKACVRLGFSESQFFEEFEARKAYLHNALLRGISKVDDFVTLVRRYGRGDVA</sequence>
<dbReference type="PANTHER" id="PTHR30486:SF15">
    <property type="entry name" value="TYPE II_IV SECRETION SYSTEM ATPASE"/>
    <property type="match status" value="1"/>
</dbReference>
<accession>A0A497EUF3</accession>